<sequence length="121" mass="14216">MSLTLTSICKGERPEIIKNTQNDLENIITQWLKCVNEYYKLNDENDENAKVIYNVSSDIDNQFRSDMYEFVEANKALKQEQFNTSIIQFHPQAYYTSRLLTVILDQNYSNDLLGLYCIIEN</sequence>
<dbReference type="EMBL" id="QKYT01000021">
    <property type="protein sequence ID" value="RIA98072.1"/>
    <property type="molecule type" value="Genomic_DNA"/>
</dbReference>
<name>A0A397TJE4_9GLOM</name>
<proteinExistence type="predicted"/>
<dbReference type="AlphaFoldDB" id="A0A397TJE4"/>
<protein>
    <submittedName>
        <fullName evidence="1">Uncharacterized protein</fullName>
    </submittedName>
</protein>
<keyword evidence="2" id="KW-1185">Reference proteome</keyword>
<gene>
    <name evidence="1" type="ORF">C1645_813319</name>
</gene>
<evidence type="ECO:0000313" key="1">
    <source>
        <dbReference type="EMBL" id="RIA98072.1"/>
    </source>
</evidence>
<dbReference type="OrthoDB" id="2311173at2759"/>
<evidence type="ECO:0000313" key="2">
    <source>
        <dbReference type="Proteomes" id="UP000265703"/>
    </source>
</evidence>
<organism evidence="1 2">
    <name type="scientific">Glomus cerebriforme</name>
    <dbReference type="NCBI Taxonomy" id="658196"/>
    <lineage>
        <taxon>Eukaryota</taxon>
        <taxon>Fungi</taxon>
        <taxon>Fungi incertae sedis</taxon>
        <taxon>Mucoromycota</taxon>
        <taxon>Glomeromycotina</taxon>
        <taxon>Glomeromycetes</taxon>
        <taxon>Glomerales</taxon>
        <taxon>Glomeraceae</taxon>
        <taxon>Glomus</taxon>
    </lineage>
</organism>
<reference evidence="1 2" key="1">
    <citation type="submission" date="2018-06" db="EMBL/GenBank/DDBJ databases">
        <title>Comparative genomics reveals the genomic features of Rhizophagus irregularis, R. cerebriforme, R. diaphanum and Gigaspora rosea, and their symbiotic lifestyle signature.</title>
        <authorList>
            <person name="Morin E."/>
            <person name="San Clemente H."/>
            <person name="Chen E.C.H."/>
            <person name="De La Providencia I."/>
            <person name="Hainaut M."/>
            <person name="Kuo A."/>
            <person name="Kohler A."/>
            <person name="Murat C."/>
            <person name="Tang N."/>
            <person name="Roy S."/>
            <person name="Loubradou J."/>
            <person name="Henrissat B."/>
            <person name="Grigoriev I.V."/>
            <person name="Corradi N."/>
            <person name="Roux C."/>
            <person name="Martin F.M."/>
        </authorList>
    </citation>
    <scope>NUCLEOTIDE SEQUENCE [LARGE SCALE GENOMIC DNA]</scope>
    <source>
        <strain evidence="1 2">DAOM 227022</strain>
    </source>
</reference>
<comment type="caution">
    <text evidence="1">The sequence shown here is derived from an EMBL/GenBank/DDBJ whole genome shotgun (WGS) entry which is preliminary data.</text>
</comment>
<dbReference type="Proteomes" id="UP000265703">
    <property type="component" value="Unassembled WGS sequence"/>
</dbReference>
<accession>A0A397TJE4</accession>